<reference evidence="2 5" key="3">
    <citation type="submission" date="2020-05" db="EMBL/GenBank/DDBJ databases">
        <title>Vigna angularis (adzuki bean) Var. LongXiaoDou No. 4 denovo assembly.</title>
        <authorList>
            <person name="Xiang H."/>
        </authorList>
    </citation>
    <scope>NUCLEOTIDE SEQUENCE [LARGE SCALE GENOMIC DNA]</scope>
    <source>
        <tissue evidence="2">Leaf</tissue>
    </source>
</reference>
<dbReference type="Proteomes" id="UP000743370">
    <property type="component" value="Unassembled WGS sequence"/>
</dbReference>
<sequence>MNAYVLAWLVLPGRFVHDRMTTKDVFLLNAIKTRNPTNWVAVLKDHMVDARVNYAQKLPYGVFISKVLVLQGVDVSKEDRLLCNKSQEIGKASLFGIGLKKTVNGWFVRDEQTLVTGFGNPPTPDEDHTAFIPKTDFEKYVVDQFRKTSKRIVRVEKTLFRLEKEVDVLNKNDIKSGSETEDLDDSNDEPIDEYSMESS</sequence>
<dbReference type="EMBL" id="JABFOF010000006">
    <property type="protein sequence ID" value="KAG2394590.1"/>
    <property type="molecule type" value="Genomic_DNA"/>
</dbReference>
<dbReference type="AlphaFoldDB" id="A0A0L9VI41"/>
<evidence type="ECO:0000256" key="1">
    <source>
        <dbReference type="SAM" id="MobiDB-lite"/>
    </source>
</evidence>
<reference evidence="4" key="1">
    <citation type="journal article" date="2015" name="Proc. Natl. Acad. Sci. U.S.A.">
        <title>Genome sequencing of adzuki bean (Vigna angularis) provides insight into high starch and low fat accumulation and domestication.</title>
        <authorList>
            <person name="Yang K."/>
            <person name="Tian Z."/>
            <person name="Chen C."/>
            <person name="Luo L."/>
            <person name="Zhao B."/>
            <person name="Wang Z."/>
            <person name="Yu L."/>
            <person name="Li Y."/>
            <person name="Sun Y."/>
            <person name="Li W."/>
            <person name="Chen Y."/>
            <person name="Li Y."/>
            <person name="Zhang Y."/>
            <person name="Ai D."/>
            <person name="Zhao J."/>
            <person name="Shang C."/>
            <person name="Ma Y."/>
            <person name="Wu B."/>
            <person name="Wang M."/>
            <person name="Gao L."/>
            <person name="Sun D."/>
            <person name="Zhang P."/>
            <person name="Guo F."/>
            <person name="Wang W."/>
            <person name="Li Y."/>
            <person name="Wang J."/>
            <person name="Varshney R.K."/>
            <person name="Wang J."/>
            <person name="Ling H.Q."/>
            <person name="Wan P."/>
        </authorList>
    </citation>
    <scope>NUCLEOTIDE SEQUENCE</scope>
    <source>
        <strain evidence="4">cv. Jingnong 6</strain>
    </source>
</reference>
<dbReference type="Gramene" id="KOM54735">
    <property type="protein sequence ID" value="KOM54735"/>
    <property type="gene ID" value="LR48_Vigan10g062700"/>
</dbReference>
<reference evidence="3" key="2">
    <citation type="submission" date="2015-02" db="EMBL/GenBank/DDBJ databases">
        <authorList>
            <person name="Chooi Y.-H."/>
        </authorList>
    </citation>
    <scope>NUCLEOTIDE SEQUENCE</scope>
    <source>
        <tissue evidence="3">Seedling</tissue>
    </source>
</reference>
<evidence type="ECO:0000313" key="4">
    <source>
        <dbReference type="Proteomes" id="UP000053144"/>
    </source>
</evidence>
<proteinExistence type="predicted"/>
<evidence type="ECO:0000313" key="3">
    <source>
        <dbReference type="EMBL" id="KOM54735.1"/>
    </source>
</evidence>
<evidence type="ECO:0000313" key="2">
    <source>
        <dbReference type="EMBL" id="KAG2394590.1"/>
    </source>
</evidence>
<organism evidence="3 4">
    <name type="scientific">Phaseolus angularis</name>
    <name type="common">Azuki bean</name>
    <name type="synonym">Vigna angularis</name>
    <dbReference type="NCBI Taxonomy" id="3914"/>
    <lineage>
        <taxon>Eukaryota</taxon>
        <taxon>Viridiplantae</taxon>
        <taxon>Streptophyta</taxon>
        <taxon>Embryophyta</taxon>
        <taxon>Tracheophyta</taxon>
        <taxon>Spermatophyta</taxon>
        <taxon>Magnoliopsida</taxon>
        <taxon>eudicotyledons</taxon>
        <taxon>Gunneridae</taxon>
        <taxon>Pentapetalae</taxon>
        <taxon>rosids</taxon>
        <taxon>fabids</taxon>
        <taxon>Fabales</taxon>
        <taxon>Fabaceae</taxon>
        <taxon>Papilionoideae</taxon>
        <taxon>50 kb inversion clade</taxon>
        <taxon>NPAAA clade</taxon>
        <taxon>indigoferoid/millettioid clade</taxon>
        <taxon>Phaseoleae</taxon>
        <taxon>Vigna</taxon>
    </lineage>
</organism>
<name>A0A0L9VI41_PHAAN</name>
<gene>
    <name evidence="2" type="ORF">HKW66_Vig0180320</name>
    <name evidence="3" type="ORF">LR48_Vigan10g062700</name>
</gene>
<dbReference type="EMBL" id="CM003380">
    <property type="protein sequence ID" value="KOM54735.1"/>
    <property type="molecule type" value="Genomic_DNA"/>
</dbReference>
<evidence type="ECO:0000313" key="5">
    <source>
        <dbReference type="Proteomes" id="UP000743370"/>
    </source>
</evidence>
<feature type="region of interest" description="Disordered" evidence="1">
    <location>
        <begin position="171"/>
        <end position="199"/>
    </location>
</feature>
<dbReference type="Proteomes" id="UP000053144">
    <property type="component" value="Chromosome 10"/>
</dbReference>
<feature type="compositionally biased region" description="Acidic residues" evidence="1">
    <location>
        <begin position="179"/>
        <end position="199"/>
    </location>
</feature>
<accession>A0A0L9VI41</accession>
<protein>
    <submittedName>
        <fullName evidence="3">Uncharacterized protein</fullName>
    </submittedName>
</protein>